<reference evidence="2" key="1">
    <citation type="journal article" date="2020" name="Nat. Commun.">
        <title>Large-scale genome sequencing of mycorrhizal fungi provides insights into the early evolution of symbiotic traits.</title>
        <authorList>
            <person name="Miyauchi S."/>
            <person name="Kiss E."/>
            <person name="Kuo A."/>
            <person name="Drula E."/>
            <person name="Kohler A."/>
            <person name="Sanchez-Garcia M."/>
            <person name="Morin E."/>
            <person name="Andreopoulos B."/>
            <person name="Barry K.W."/>
            <person name="Bonito G."/>
            <person name="Buee M."/>
            <person name="Carver A."/>
            <person name="Chen C."/>
            <person name="Cichocki N."/>
            <person name="Clum A."/>
            <person name="Culley D."/>
            <person name="Crous P.W."/>
            <person name="Fauchery L."/>
            <person name="Girlanda M."/>
            <person name="Hayes R.D."/>
            <person name="Keri Z."/>
            <person name="LaButti K."/>
            <person name="Lipzen A."/>
            <person name="Lombard V."/>
            <person name="Magnuson J."/>
            <person name="Maillard F."/>
            <person name="Murat C."/>
            <person name="Nolan M."/>
            <person name="Ohm R.A."/>
            <person name="Pangilinan J."/>
            <person name="Pereira M.F."/>
            <person name="Perotto S."/>
            <person name="Peter M."/>
            <person name="Pfister S."/>
            <person name="Riley R."/>
            <person name="Sitrit Y."/>
            <person name="Stielow J.B."/>
            <person name="Szollosi G."/>
            <person name="Zifcakova L."/>
            <person name="Stursova M."/>
            <person name="Spatafora J.W."/>
            <person name="Tedersoo L."/>
            <person name="Vaario L.M."/>
            <person name="Yamada A."/>
            <person name="Yan M."/>
            <person name="Wang P."/>
            <person name="Xu J."/>
            <person name="Bruns T."/>
            <person name="Baldrian P."/>
            <person name="Vilgalys R."/>
            <person name="Dunand C."/>
            <person name="Henrissat B."/>
            <person name="Grigoriev I.V."/>
            <person name="Hibbett D."/>
            <person name="Nagy L.G."/>
            <person name="Martin F.M."/>
        </authorList>
    </citation>
    <scope>NUCLEOTIDE SEQUENCE</scope>
    <source>
        <strain evidence="2">UP504</strain>
    </source>
</reference>
<feature type="compositionally biased region" description="Basic and acidic residues" evidence="1">
    <location>
        <begin position="688"/>
        <end position="702"/>
    </location>
</feature>
<feature type="region of interest" description="Disordered" evidence="1">
    <location>
        <begin position="1001"/>
        <end position="1030"/>
    </location>
</feature>
<feature type="region of interest" description="Disordered" evidence="1">
    <location>
        <begin position="959"/>
        <end position="981"/>
    </location>
</feature>
<keyword evidence="3" id="KW-1185">Reference proteome</keyword>
<evidence type="ECO:0000313" key="3">
    <source>
        <dbReference type="Proteomes" id="UP000886523"/>
    </source>
</evidence>
<name>A0A9P6AEV8_9AGAM</name>
<feature type="region of interest" description="Disordered" evidence="1">
    <location>
        <begin position="1908"/>
        <end position="1978"/>
    </location>
</feature>
<comment type="caution">
    <text evidence="2">The sequence shown here is derived from an EMBL/GenBank/DDBJ whole genome shotgun (WGS) entry which is preliminary data.</text>
</comment>
<dbReference type="EMBL" id="MU129225">
    <property type="protein sequence ID" value="KAF9504446.1"/>
    <property type="molecule type" value="Genomic_DNA"/>
</dbReference>
<dbReference type="Proteomes" id="UP000886523">
    <property type="component" value="Unassembled WGS sequence"/>
</dbReference>
<organism evidence="2 3">
    <name type="scientific">Hydnum rufescens UP504</name>
    <dbReference type="NCBI Taxonomy" id="1448309"/>
    <lineage>
        <taxon>Eukaryota</taxon>
        <taxon>Fungi</taxon>
        <taxon>Dikarya</taxon>
        <taxon>Basidiomycota</taxon>
        <taxon>Agaricomycotina</taxon>
        <taxon>Agaricomycetes</taxon>
        <taxon>Cantharellales</taxon>
        <taxon>Hydnaceae</taxon>
        <taxon>Hydnum</taxon>
    </lineage>
</organism>
<feature type="compositionally biased region" description="Basic and acidic residues" evidence="1">
    <location>
        <begin position="1962"/>
        <end position="1978"/>
    </location>
</feature>
<evidence type="ECO:0000256" key="1">
    <source>
        <dbReference type="SAM" id="MobiDB-lite"/>
    </source>
</evidence>
<evidence type="ECO:0000313" key="2">
    <source>
        <dbReference type="EMBL" id="KAF9504446.1"/>
    </source>
</evidence>
<feature type="region of interest" description="Disordered" evidence="1">
    <location>
        <begin position="32"/>
        <end position="54"/>
    </location>
</feature>
<gene>
    <name evidence="2" type="ORF">BS47DRAFT_1441586</name>
</gene>
<proteinExistence type="predicted"/>
<feature type="compositionally biased region" description="Polar residues" evidence="1">
    <location>
        <begin position="967"/>
        <end position="981"/>
    </location>
</feature>
<feature type="compositionally biased region" description="Polar residues" evidence="1">
    <location>
        <begin position="1010"/>
        <end position="1023"/>
    </location>
</feature>
<sequence length="2223" mass="249472">MPKPSYFALVGIETLTLQELLACRARQNGLSPTDWTNPLELEPPPSSGPSPLLNSDTTELTLVDPLSSWVDTSRRVATPLKNNAEPARPKHACLSSQLCETICTSLEQGNKYSPSRAVKIISTWLDWLLYGLDVDLTDLLNWVVHDFRRGSVHYKLDPALAHAIWQCRVILGEVVQETSSSHETTASDDYRHEPYDLEKSNLTAGFPTLNRLQLTVSQARRHLWNASNILASYPRGPALTRRNHAALEGIGSPLGISQDIDLGLARLAAKEVQAARLSTKGDSVATMLGVPASPTTELFPSKGSRDETTNFILTLTTIEMEPSSGNVQGSLNMSHIPNPSTKTNKYHHGALRDFAQAFPPDHKMTSQDRPRPNLGDIGFPTFHKDVFPQNGYQHASKPVVHVYTNRTREGTNCRPGKGFHSLIDLTNSLYNGQSRRLLQEGTLIVLPRPMISMGIENLARIIRVATGRRDGHTPVTQSPPRLNKVAKSQYNESGSIRTPTTHRVDATAIFKNGILESRQSELTDGQETRGDDLMKTRLSFAIARNQYEDRFQVALPTSFITSLSLWLIESTAIPYNATSSNPTRDNHDYTIDRPNCKTTDTGYNFSMIRARKPCDSTPKLELNEDELVKIKHELPSRGYSPQADRSNDIMPPFSRVELPQERSPNSWIVQPFEVQESRVLAMHKYEPEGGIEDNKTNDESRDPQSGVLSFVGRNRGSQTISTLVPMSWSSETDNNEVKLTTDQDNEIVHTRTPTTHRLVDLTRISEPKWIQRSSQPEHSVATASTSVTRRNAYMTRNSPSNSNLVMNEEEERNHLWESYFHYKMASQSCPQFDPGHTKLSRTYEDVQELTRRPGAAILTNETPEPGRDVIEPRKPNTIDERVTRTEFGSYGVAQAPTQVNLFQGPNAHEARPKQRAGLGSSLELIVQTTPKSSCHQIEDPRSNKITGLPYNITSLDGYAPSRPWTGAPNNQADGLESPANSAQAGYSAKIEWNGDVCSVEPVDQDPKTLLQPQSRTGPSTSELVTGPKSDLVARNHTIPQGLPGLEATAGFRRKPLEGYSKSIERRQMIQNGGIILSDFENIDTGLLHDRTRIWEDNIVDLVFETVIEYHTPHCTYEPLDTFVSGLNKLTPQELISAFNKHELEFISGMFDTKVGEPSKDMPKPSGSVSQSNQPVIEMVKYWHSVVIMSGVEKNQPRELLQNAIRTLERSASTNASKGSTDTKDPYRTASRSFILPHGATEPAGACTTTETITEISFMNGSELTEPRCDVTEPIRAPMTHRVDIEEFLRPEHSVVTTSTVIARKDGYISQDGTPNSSSILNKEKERNYGSLLRTTTVLPSSRKHQVPIHTDSQDTAGDDLTRMYEVKPKQDSKFGDPIRDSHSSFIIARNWDKDGFQEILPMGLAAQPTPQPIEPPVLPYDVTSRSPMSKPGMCKRVRDPKLLACDNQESTIRRSQGALVWDHRTNETVGTGKDEYPLRSYYPRVGWNDEATLPYKTILKRKITPSDLENIDMDPFHDMNRILENSTGDLIIETSIEYRISRRSPLMSLTNTSSNSVLMWSWWVVRNWPAKYESKWWQPATEASRSLRLLMYNQICVKGLSELYQRIQTEIPSYLYWTAPIRRKGYNDALIQSSLWRFPPNYEIMQWLSRLHKTQSSITTVGGGEYPSRYYNDARPPQLNEATVSLKKLHQEPANNQRTRVCSFAWFACYSKEVEYQRFPYHRNVQGAKRGQLSDRFAVVELDIRRGFQRVPQGFVIPPSTDSIAILHCALMIRHRGYSLPHGTTTDSGLEVLHCQVKEPQTGAEQYSQMIIVIITESVATRRVTLNSCPTPMVMAPIARSGSTCLSMKSLVILSRLGMCHTFDSWSLLQLPVNKCSLIDHSDEVSAGNCETTSQGYCQPDLDSLRISRRHGGEPKMSSQWAWTEVSNSPKKWSDSTQKPKSTATSARVRDPTTNAGFLITERNEYSPRSRCSRREQSDDVVQPTPWVGLLQRDVLRILNLSPKNVGTSGPKLGQDSVLEPMTKGAAFTGKNSPNEIVGLLVLRRSMNPKEREQRTLTWPDSSIGPSTYRCWDTWASHSIVPLVINQSPSLGNYVASHPSINEKDGHVSIPHQAKHNNLRTYCLLDPRTRLHLRQNPLRSILSPVKGFHIPKGGNSFKPFRMHRNGNRRCTHLGPITIPAEMAILRSAPSWPKWPKIGRNWGLRESQTCSRPYGLIGDNVFHS</sequence>
<feature type="region of interest" description="Disordered" evidence="1">
    <location>
        <begin position="688"/>
        <end position="711"/>
    </location>
</feature>
<accession>A0A9P6AEV8</accession>
<feature type="compositionally biased region" description="Polar residues" evidence="1">
    <location>
        <begin position="1917"/>
        <end position="1956"/>
    </location>
</feature>
<protein>
    <submittedName>
        <fullName evidence="2">Uncharacterized protein</fullName>
    </submittedName>
</protein>